<comment type="similarity">
    <text evidence="2">Belongs to the IFI6/IFI27 family.</text>
</comment>
<comment type="subcellular location">
    <subcellularLocation>
        <location evidence="1">Membrane</location>
        <topology evidence="1">Multi-pass membrane protein</topology>
    </subcellularLocation>
</comment>
<dbReference type="PANTHER" id="PTHR16932">
    <property type="entry name" value="INTERFERON ALPHA-INDUCIBLE PROTEIN 27"/>
    <property type="match status" value="1"/>
</dbReference>
<accession>A0AAJ0HDW4</accession>
<reference evidence="6" key="2">
    <citation type="submission" date="2023-06" db="EMBL/GenBank/DDBJ databases">
        <authorList>
            <consortium name="Lawrence Berkeley National Laboratory"/>
            <person name="Haridas S."/>
            <person name="Hensen N."/>
            <person name="Bonometti L."/>
            <person name="Westerberg I."/>
            <person name="Brannstrom I.O."/>
            <person name="Guillou S."/>
            <person name="Cros-Aarteil S."/>
            <person name="Calhoun S."/>
            <person name="Kuo A."/>
            <person name="Mondo S."/>
            <person name="Pangilinan J."/>
            <person name="Riley R."/>
            <person name="Labutti K."/>
            <person name="Andreopoulos B."/>
            <person name="Lipzen A."/>
            <person name="Chen C."/>
            <person name="Yanf M."/>
            <person name="Daum C."/>
            <person name="Ng V."/>
            <person name="Clum A."/>
            <person name="Steindorff A."/>
            <person name="Ohm R."/>
            <person name="Martin F."/>
            <person name="Silar P."/>
            <person name="Natvig D."/>
            <person name="Lalanne C."/>
            <person name="Gautier V."/>
            <person name="Ament-Velasquez S.L."/>
            <person name="Kruys A."/>
            <person name="Hutchinson M.I."/>
            <person name="Powell A.J."/>
            <person name="Barry K."/>
            <person name="Miller A.N."/>
            <person name="Grigoriev I.V."/>
            <person name="Debuchy R."/>
            <person name="Gladieux P."/>
            <person name="Thoren M.H."/>
            <person name="Johannesson H."/>
        </authorList>
    </citation>
    <scope>NUCLEOTIDE SEQUENCE</scope>
    <source>
        <strain evidence="6">CBS 955.72</strain>
    </source>
</reference>
<dbReference type="EMBL" id="JAUIQD010000005">
    <property type="protein sequence ID" value="KAK3349038.1"/>
    <property type="molecule type" value="Genomic_DNA"/>
</dbReference>
<dbReference type="AlphaFoldDB" id="A0AAJ0HDW4"/>
<dbReference type="Pfam" id="PF06140">
    <property type="entry name" value="Ifi-6-16"/>
    <property type="match status" value="1"/>
</dbReference>
<evidence type="ECO:0000256" key="5">
    <source>
        <dbReference type="ARBA" id="ARBA00023136"/>
    </source>
</evidence>
<dbReference type="InterPro" id="IPR009311">
    <property type="entry name" value="IFI6/IFI27-like"/>
</dbReference>
<dbReference type="GO" id="GO:0016020">
    <property type="term" value="C:membrane"/>
    <property type="evidence" value="ECO:0007669"/>
    <property type="project" value="UniProtKB-SubCell"/>
</dbReference>
<keyword evidence="4" id="KW-1133">Transmembrane helix</keyword>
<protein>
    <recommendedName>
        <fullName evidence="8">Lincomycin-condensing protein lmbA</fullName>
    </recommendedName>
</protein>
<evidence type="ECO:0000256" key="2">
    <source>
        <dbReference type="ARBA" id="ARBA00007262"/>
    </source>
</evidence>
<dbReference type="Gene3D" id="6.10.110.10">
    <property type="match status" value="1"/>
</dbReference>
<evidence type="ECO:0000256" key="4">
    <source>
        <dbReference type="ARBA" id="ARBA00022989"/>
    </source>
</evidence>
<dbReference type="InterPro" id="IPR038213">
    <property type="entry name" value="IFI6/IFI27-like_sf"/>
</dbReference>
<reference evidence="6" key="1">
    <citation type="journal article" date="2023" name="Mol. Phylogenet. Evol.">
        <title>Genome-scale phylogeny and comparative genomics of the fungal order Sordariales.</title>
        <authorList>
            <person name="Hensen N."/>
            <person name="Bonometti L."/>
            <person name="Westerberg I."/>
            <person name="Brannstrom I.O."/>
            <person name="Guillou S."/>
            <person name="Cros-Aarteil S."/>
            <person name="Calhoun S."/>
            <person name="Haridas S."/>
            <person name="Kuo A."/>
            <person name="Mondo S."/>
            <person name="Pangilinan J."/>
            <person name="Riley R."/>
            <person name="LaButti K."/>
            <person name="Andreopoulos B."/>
            <person name="Lipzen A."/>
            <person name="Chen C."/>
            <person name="Yan M."/>
            <person name="Daum C."/>
            <person name="Ng V."/>
            <person name="Clum A."/>
            <person name="Steindorff A."/>
            <person name="Ohm R.A."/>
            <person name="Martin F."/>
            <person name="Silar P."/>
            <person name="Natvig D.O."/>
            <person name="Lalanne C."/>
            <person name="Gautier V."/>
            <person name="Ament-Velasquez S.L."/>
            <person name="Kruys A."/>
            <person name="Hutchinson M.I."/>
            <person name="Powell A.J."/>
            <person name="Barry K."/>
            <person name="Miller A.N."/>
            <person name="Grigoriev I.V."/>
            <person name="Debuchy R."/>
            <person name="Gladieux P."/>
            <person name="Hiltunen Thoren M."/>
            <person name="Johannesson H."/>
        </authorList>
    </citation>
    <scope>NUCLEOTIDE SEQUENCE</scope>
    <source>
        <strain evidence="6">CBS 955.72</strain>
    </source>
</reference>
<keyword evidence="3" id="KW-0812">Transmembrane</keyword>
<gene>
    <name evidence="6" type="ORF">B0T25DRAFT_547043</name>
</gene>
<sequence>MLHLSTPHQLPFSPTLVTASVHTFLTTDFNKLGNMDSILGCLCGPWDAPSHPATAAHYQYSAITEKPPVQARPTLDKTPPRNLDDVTAEIIALLRRAEKSGTALAEQLNDTVGTAGWSERLAERVLHALEATLEGGREKWGEVLTDTYECSLKTAQEVFWELAQYVKEHPLEIAASVLLSLVAFGVLARLAPVVLELLGFGVEGPVEGSFAAWFMSTYGAHVPKGSLMAFLQRLGMTWRKRV</sequence>
<name>A0AAJ0HDW4_9PEZI</name>
<proteinExistence type="inferred from homology"/>
<keyword evidence="5" id="KW-0472">Membrane</keyword>
<evidence type="ECO:0008006" key="8">
    <source>
        <dbReference type="Google" id="ProtNLM"/>
    </source>
</evidence>
<organism evidence="6 7">
    <name type="scientific">Lasiosphaeria hispida</name>
    <dbReference type="NCBI Taxonomy" id="260671"/>
    <lineage>
        <taxon>Eukaryota</taxon>
        <taxon>Fungi</taxon>
        <taxon>Dikarya</taxon>
        <taxon>Ascomycota</taxon>
        <taxon>Pezizomycotina</taxon>
        <taxon>Sordariomycetes</taxon>
        <taxon>Sordariomycetidae</taxon>
        <taxon>Sordariales</taxon>
        <taxon>Lasiosphaeriaceae</taxon>
        <taxon>Lasiosphaeria</taxon>
    </lineage>
</organism>
<evidence type="ECO:0000256" key="3">
    <source>
        <dbReference type="ARBA" id="ARBA00022692"/>
    </source>
</evidence>
<dbReference type="Proteomes" id="UP001275084">
    <property type="component" value="Unassembled WGS sequence"/>
</dbReference>
<evidence type="ECO:0000256" key="1">
    <source>
        <dbReference type="ARBA" id="ARBA00004141"/>
    </source>
</evidence>
<dbReference type="PANTHER" id="PTHR16932:SF18">
    <property type="entry name" value="INTERFERON, ALPHA-INDUCIBLE PROTEIN 27-LIKE 2"/>
    <property type="match status" value="1"/>
</dbReference>
<comment type="caution">
    <text evidence="6">The sequence shown here is derived from an EMBL/GenBank/DDBJ whole genome shotgun (WGS) entry which is preliminary data.</text>
</comment>
<evidence type="ECO:0000313" key="6">
    <source>
        <dbReference type="EMBL" id="KAK3349038.1"/>
    </source>
</evidence>
<evidence type="ECO:0000313" key="7">
    <source>
        <dbReference type="Proteomes" id="UP001275084"/>
    </source>
</evidence>
<keyword evidence="7" id="KW-1185">Reference proteome</keyword>